<dbReference type="RefSeq" id="WP_123902264.1">
    <property type="nucleotide sequence ID" value="NZ_JAKYXJ010000001.1"/>
</dbReference>
<evidence type="ECO:0000313" key="2">
    <source>
        <dbReference type="Proteomes" id="UP001350005"/>
    </source>
</evidence>
<proteinExistence type="predicted"/>
<protein>
    <recommendedName>
        <fullName evidence="3">Nuclear transport factor 2 family protein</fullName>
    </recommendedName>
</protein>
<evidence type="ECO:0008006" key="3">
    <source>
        <dbReference type="Google" id="ProtNLM"/>
    </source>
</evidence>
<evidence type="ECO:0000313" key="1">
    <source>
        <dbReference type="EMBL" id="MEE6129742.1"/>
    </source>
</evidence>
<gene>
    <name evidence="1" type="ORF">V2E39_20255</name>
</gene>
<organism evidence="1 2">
    <name type="scientific">Chryseobacterium arthrosphaerae</name>
    <dbReference type="NCBI Taxonomy" id="651561"/>
    <lineage>
        <taxon>Bacteria</taxon>
        <taxon>Pseudomonadati</taxon>
        <taxon>Bacteroidota</taxon>
        <taxon>Flavobacteriia</taxon>
        <taxon>Flavobacteriales</taxon>
        <taxon>Weeksellaceae</taxon>
        <taxon>Chryseobacterium group</taxon>
        <taxon>Chryseobacterium</taxon>
    </lineage>
</organism>
<accession>A0ABU7R4K6</accession>
<reference evidence="1 2" key="1">
    <citation type="submission" date="2024-01" db="EMBL/GenBank/DDBJ databases">
        <title>Whole genome of Chryseobacterium arthrosphaerae NNCa 2741.</title>
        <authorList>
            <person name="Boriskina E.V."/>
            <person name="Gordinskaya N.A."/>
            <person name="Kropotov V.S."/>
            <person name="Alekseeva A.E."/>
            <person name="Makhova M.A."/>
            <person name="Kryazhev D.V."/>
            <person name="Shkurkina I.S."/>
        </authorList>
    </citation>
    <scope>NUCLEOTIDE SEQUENCE [LARGE SCALE GENOMIC DNA]</scope>
    <source>
        <strain evidence="1 2">NNCa 2741</strain>
    </source>
</reference>
<dbReference type="EMBL" id="JAZGJU010000057">
    <property type="protein sequence ID" value="MEE6129742.1"/>
    <property type="molecule type" value="Genomic_DNA"/>
</dbReference>
<comment type="caution">
    <text evidence="1">The sequence shown here is derived from an EMBL/GenBank/DDBJ whole genome shotgun (WGS) entry which is preliminary data.</text>
</comment>
<name>A0ABU7R4K6_9FLAO</name>
<sequence>MKHLSILFALCLHLAVYGQKTPESKQETQMRSEEFTQQLITLIEKRDIEALKKLTTPKLYCYVCFDAAPEKPPIVDQKTFYTRYLIPVFNKDLLERLKRKEIKFSVDKYKAREGGRDYIVLYTIDRPNELGDGHEGVQFIFWLKDEEDGLKLSGLETVP</sequence>
<keyword evidence="2" id="KW-1185">Reference proteome</keyword>
<dbReference type="Proteomes" id="UP001350005">
    <property type="component" value="Unassembled WGS sequence"/>
</dbReference>